<evidence type="ECO:0000313" key="3">
    <source>
        <dbReference type="EMBL" id="MFC5288129.1"/>
    </source>
</evidence>
<keyword evidence="4" id="KW-1185">Reference proteome</keyword>
<evidence type="ECO:0000256" key="1">
    <source>
        <dbReference type="SAM" id="Phobius"/>
    </source>
</evidence>
<dbReference type="RefSeq" id="WP_378247764.1">
    <property type="nucleotide sequence ID" value="NZ_JBHSKF010000005.1"/>
</dbReference>
<feature type="signal peptide" evidence="2">
    <location>
        <begin position="1"/>
        <end position="28"/>
    </location>
</feature>
<name>A0ABW0EL59_9PSEU</name>
<feature type="chain" id="PRO_5045181183" evidence="2">
    <location>
        <begin position="29"/>
        <end position="213"/>
    </location>
</feature>
<keyword evidence="1" id="KW-0472">Membrane</keyword>
<keyword evidence="2" id="KW-0732">Signal</keyword>
<feature type="transmembrane region" description="Helical" evidence="1">
    <location>
        <begin position="98"/>
        <end position="118"/>
    </location>
</feature>
<evidence type="ECO:0000256" key="2">
    <source>
        <dbReference type="SAM" id="SignalP"/>
    </source>
</evidence>
<accession>A0ABW0EL59</accession>
<keyword evidence="1" id="KW-1133">Transmembrane helix</keyword>
<proteinExistence type="predicted"/>
<feature type="transmembrane region" description="Helical" evidence="1">
    <location>
        <begin position="186"/>
        <end position="211"/>
    </location>
</feature>
<dbReference type="Pfam" id="PF19752">
    <property type="entry name" value="DUF6239"/>
    <property type="match status" value="1"/>
</dbReference>
<reference evidence="4" key="1">
    <citation type="journal article" date="2019" name="Int. J. Syst. Evol. Microbiol.">
        <title>The Global Catalogue of Microorganisms (GCM) 10K type strain sequencing project: providing services to taxonomists for standard genome sequencing and annotation.</title>
        <authorList>
            <consortium name="The Broad Institute Genomics Platform"/>
            <consortium name="The Broad Institute Genome Sequencing Center for Infectious Disease"/>
            <person name="Wu L."/>
            <person name="Ma J."/>
        </authorList>
    </citation>
    <scope>NUCLEOTIDE SEQUENCE [LARGE SCALE GENOMIC DNA]</scope>
    <source>
        <strain evidence="4">CCUG 59778</strain>
    </source>
</reference>
<feature type="transmembrane region" description="Helical" evidence="1">
    <location>
        <begin position="75"/>
        <end position="92"/>
    </location>
</feature>
<evidence type="ECO:0000313" key="4">
    <source>
        <dbReference type="Proteomes" id="UP001596157"/>
    </source>
</evidence>
<dbReference type="EMBL" id="JBHSKF010000005">
    <property type="protein sequence ID" value="MFC5288129.1"/>
    <property type="molecule type" value="Genomic_DNA"/>
</dbReference>
<organism evidence="3 4">
    <name type="scientific">Actinokineospora guangxiensis</name>
    <dbReference type="NCBI Taxonomy" id="1490288"/>
    <lineage>
        <taxon>Bacteria</taxon>
        <taxon>Bacillati</taxon>
        <taxon>Actinomycetota</taxon>
        <taxon>Actinomycetes</taxon>
        <taxon>Pseudonocardiales</taxon>
        <taxon>Pseudonocardiaceae</taxon>
        <taxon>Actinokineospora</taxon>
    </lineage>
</organism>
<keyword evidence="1" id="KW-0812">Transmembrane</keyword>
<feature type="transmembrane region" description="Helical" evidence="1">
    <location>
        <begin position="125"/>
        <end position="147"/>
    </location>
</feature>
<feature type="transmembrane region" description="Helical" evidence="1">
    <location>
        <begin position="159"/>
        <end position="179"/>
    </location>
</feature>
<gene>
    <name evidence="3" type="ORF">ACFPM7_13800</name>
</gene>
<sequence length="213" mass="21720">MGRRARRLIPVSGLTAVLLVGTAVPALAQDHNHFITSPVDIGPLLLKVALLIALPAVAGFAMMRGFLGAPSRGTAAFVTVCAAVAVCMQLLLSSGFALPPIAIPLTLAAAGWPVYLAFADREPPWLLRAGAPGLTVAVSVLAALLFAKAWLGTPDGEDRAALLHTGMMVAFAGLAWLTIGVPRNRLLRFGVLATAAAVGFTLVAAGTQVAAAG</sequence>
<comment type="caution">
    <text evidence="3">The sequence shown here is derived from an EMBL/GenBank/DDBJ whole genome shotgun (WGS) entry which is preliminary data.</text>
</comment>
<dbReference type="Proteomes" id="UP001596157">
    <property type="component" value="Unassembled WGS sequence"/>
</dbReference>
<protein>
    <submittedName>
        <fullName evidence="3">DUF6239 family natural product biosynthesis protein</fullName>
    </submittedName>
</protein>
<dbReference type="InterPro" id="IPR046206">
    <property type="entry name" value="DUF6239"/>
</dbReference>
<feature type="transmembrane region" description="Helical" evidence="1">
    <location>
        <begin position="44"/>
        <end position="63"/>
    </location>
</feature>